<proteinExistence type="predicted"/>
<name>A0A9X9XGP7_9PROT</name>
<evidence type="ECO:0000313" key="2">
    <source>
        <dbReference type="EMBL" id="MBR0682883.1"/>
    </source>
</evidence>
<feature type="transmembrane region" description="Helical" evidence="1">
    <location>
        <begin position="136"/>
        <end position="153"/>
    </location>
</feature>
<dbReference type="Pfam" id="PF16983">
    <property type="entry name" value="MFS_MOT1"/>
    <property type="match status" value="2"/>
</dbReference>
<dbReference type="RefSeq" id="WP_211848422.1">
    <property type="nucleotide sequence ID" value="NZ_JAAEDL010000024.1"/>
</dbReference>
<organism evidence="2 3">
    <name type="scientific">Neoroseomonas eburnea</name>
    <dbReference type="NCBI Taxonomy" id="1346889"/>
    <lineage>
        <taxon>Bacteria</taxon>
        <taxon>Pseudomonadati</taxon>
        <taxon>Pseudomonadota</taxon>
        <taxon>Alphaproteobacteria</taxon>
        <taxon>Acetobacterales</taxon>
        <taxon>Acetobacteraceae</taxon>
        <taxon>Neoroseomonas</taxon>
    </lineage>
</organism>
<dbReference type="EMBL" id="JAAEDL010000024">
    <property type="protein sequence ID" value="MBR0682883.1"/>
    <property type="molecule type" value="Genomic_DNA"/>
</dbReference>
<dbReference type="PANTHER" id="PTHR31970:SF9">
    <property type="entry name" value="MOLYBDATE TRANSPORTER 2"/>
    <property type="match status" value="1"/>
</dbReference>
<reference evidence="2" key="2">
    <citation type="journal article" date="2021" name="Syst. Appl. Microbiol.">
        <title>Roseomonas hellenica sp. nov., isolated from roots of wild-growing Alkanna tinctoria.</title>
        <authorList>
            <person name="Rat A."/>
            <person name="Naranjo H.D."/>
            <person name="Lebbe L."/>
            <person name="Cnockaert M."/>
            <person name="Krigas N."/>
            <person name="Grigoriadou K."/>
            <person name="Maloupa E."/>
            <person name="Willems A."/>
        </authorList>
    </citation>
    <scope>NUCLEOTIDE SEQUENCE</scope>
    <source>
        <strain evidence="2">LMG 31228</strain>
    </source>
</reference>
<feature type="transmembrane region" description="Helical" evidence="1">
    <location>
        <begin position="285"/>
        <end position="317"/>
    </location>
</feature>
<keyword evidence="3" id="KW-1185">Reference proteome</keyword>
<feature type="transmembrane region" description="Helical" evidence="1">
    <location>
        <begin position="80"/>
        <end position="104"/>
    </location>
</feature>
<feature type="transmembrane region" description="Helical" evidence="1">
    <location>
        <begin position="337"/>
        <end position="360"/>
    </location>
</feature>
<feature type="transmembrane region" description="Helical" evidence="1">
    <location>
        <begin position="21"/>
        <end position="54"/>
    </location>
</feature>
<reference evidence="2" key="1">
    <citation type="submission" date="2020-01" db="EMBL/GenBank/DDBJ databases">
        <authorList>
            <person name="Rat A."/>
        </authorList>
    </citation>
    <scope>NUCLEOTIDE SEQUENCE</scope>
    <source>
        <strain evidence="2">LMG 31228</strain>
    </source>
</reference>
<sequence length="375" mass="37314">MSARPSLAGEVGGAFGDLGTLLPIMLGAIAVAGFAPGGVLTGFGTFLLATATIYRLPLPVQPMKAIGAVVLTGGLSGGEVAAAGLATGVMLLALGATGAMAWVARAVPRSAVIGLQLGLGVSMAWLGLTLAMDDPISGGIAAAVLLLLPRWRAGWPAAPLALFVAGLAASMAGAAMPAWPGFAPALPALVLPQDWEAAWRGIWVGALPQLPLTLANAVIVTALLAREMFPTNGRVTERRLALTTGAGNLLLAPFGAMPMCHGAGGLVAQHRFGARTGWAPALRGAILLVLGLGFAGDAAALLGAIPLAAVGALLVFAGGDLALSTRLVEARPDCRPAIAAAALGTFAFDPAVGLAAGWIIEVARGALRGDRPAAE</sequence>
<evidence type="ECO:0000256" key="1">
    <source>
        <dbReference type="SAM" id="Phobius"/>
    </source>
</evidence>
<keyword evidence="1" id="KW-1133">Transmembrane helix</keyword>
<dbReference type="PANTHER" id="PTHR31970">
    <property type="match status" value="1"/>
</dbReference>
<feature type="transmembrane region" description="Helical" evidence="1">
    <location>
        <begin position="202"/>
        <end position="225"/>
    </location>
</feature>
<protein>
    <submittedName>
        <fullName evidence="2">Benzoate transporter</fullName>
    </submittedName>
</protein>
<comment type="caution">
    <text evidence="2">The sequence shown here is derived from an EMBL/GenBank/DDBJ whole genome shotgun (WGS) entry which is preliminary data.</text>
</comment>
<dbReference type="InterPro" id="IPR031563">
    <property type="entry name" value="MOT1/MOT2"/>
</dbReference>
<feature type="transmembrane region" description="Helical" evidence="1">
    <location>
        <begin position="160"/>
        <end position="182"/>
    </location>
</feature>
<feature type="transmembrane region" description="Helical" evidence="1">
    <location>
        <begin position="111"/>
        <end position="130"/>
    </location>
</feature>
<dbReference type="Proteomes" id="UP001138709">
    <property type="component" value="Unassembled WGS sequence"/>
</dbReference>
<dbReference type="GO" id="GO:0015098">
    <property type="term" value="F:molybdate ion transmembrane transporter activity"/>
    <property type="evidence" value="ECO:0007669"/>
    <property type="project" value="InterPro"/>
</dbReference>
<keyword evidence="1" id="KW-0812">Transmembrane</keyword>
<dbReference type="AlphaFoldDB" id="A0A9X9XGP7"/>
<gene>
    <name evidence="2" type="ORF">GXW74_20495</name>
</gene>
<accession>A0A9X9XGP7</accession>
<keyword evidence="1" id="KW-0472">Membrane</keyword>
<evidence type="ECO:0000313" key="3">
    <source>
        <dbReference type="Proteomes" id="UP001138709"/>
    </source>
</evidence>